<dbReference type="FunCoup" id="A8X977">
    <property type="interactions" value="312"/>
</dbReference>
<evidence type="ECO:0000313" key="2">
    <source>
        <dbReference type="EMBL" id="CAP29189.2"/>
    </source>
</evidence>
<dbReference type="GeneID" id="8578916"/>
<evidence type="ECO:0000256" key="1">
    <source>
        <dbReference type="SAM" id="Phobius"/>
    </source>
</evidence>
<name>A8X977_CAEBR</name>
<dbReference type="HOGENOM" id="CLU_1929469_0_0_1"/>
<dbReference type="Proteomes" id="UP000008549">
    <property type="component" value="Unassembled WGS sequence"/>
</dbReference>
<dbReference type="InParanoid" id="A8X977"/>
<reference evidence="2 3" key="2">
    <citation type="journal article" date="2011" name="PLoS Genet.">
        <title>Caenorhabditis briggsae recombinant inbred line genotypes reveal inter-strain incompatibility and the evolution of recombination.</title>
        <authorList>
            <person name="Ross J.A."/>
            <person name="Koboldt D.C."/>
            <person name="Staisch J.E."/>
            <person name="Chamberlin H.M."/>
            <person name="Gupta B.P."/>
            <person name="Miller R.D."/>
            <person name="Baird S.E."/>
            <person name="Haag E.S."/>
        </authorList>
    </citation>
    <scope>NUCLEOTIDE SEQUENCE [LARGE SCALE GENOMIC DNA]</scope>
    <source>
        <strain evidence="2 3">AF16</strain>
    </source>
</reference>
<dbReference type="eggNOG" id="ENOG502R872">
    <property type="taxonomic scope" value="Eukaryota"/>
</dbReference>
<keyword evidence="1" id="KW-0472">Membrane</keyword>
<dbReference type="EMBL" id="HE600954">
    <property type="protein sequence ID" value="CAP29189.2"/>
    <property type="molecule type" value="Genomic_DNA"/>
</dbReference>
<feature type="transmembrane region" description="Helical" evidence="1">
    <location>
        <begin position="26"/>
        <end position="51"/>
    </location>
</feature>
<evidence type="ECO:0000313" key="3">
    <source>
        <dbReference type="Proteomes" id="UP000008549"/>
    </source>
</evidence>
<dbReference type="CTD" id="8578916"/>
<protein>
    <submittedName>
        <fullName evidence="2">Protein CBG09385</fullName>
    </submittedName>
</protein>
<keyword evidence="1" id="KW-1133">Transmembrane helix</keyword>
<reference evidence="2 3" key="1">
    <citation type="journal article" date="2003" name="PLoS Biol.">
        <title>The genome sequence of Caenorhabditis briggsae: a platform for comparative genomics.</title>
        <authorList>
            <person name="Stein L.D."/>
            <person name="Bao Z."/>
            <person name="Blasiar D."/>
            <person name="Blumenthal T."/>
            <person name="Brent M.R."/>
            <person name="Chen N."/>
            <person name="Chinwalla A."/>
            <person name="Clarke L."/>
            <person name="Clee C."/>
            <person name="Coghlan A."/>
            <person name="Coulson A."/>
            <person name="D'Eustachio P."/>
            <person name="Fitch D.H."/>
            <person name="Fulton L.A."/>
            <person name="Fulton R.E."/>
            <person name="Griffiths-Jones S."/>
            <person name="Harris T.W."/>
            <person name="Hillier L.W."/>
            <person name="Kamath R."/>
            <person name="Kuwabara P.E."/>
            <person name="Mardis E.R."/>
            <person name="Marra M.A."/>
            <person name="Miner T.L."/>
            <person name="Minx P."/>
            <person name="Mullikin J.C."/>
            <person name="Plumb R.W."/>
            <person name="Rogers J."/>
            <person name="Schein J.E."/>
            <person name="Sohrmann M."/>
            <person name="Spieth J."/>
            <person name="Stajich J.E."/>
            <person name="Wei C."/>
            <person name="Willey D."/>
            <person name="Wilson R.K."/>
            <person name="Durbin R."/>
            <person name="Waterston R.H."/>
        </authorList>
    </citation>
    <scope>NUCLEOTIDE SEQUENCE [LARGE SCALE GENOMIC DNA]</scope>
    <source>
        <strain evidence="2 3">AF16</strain>
    </source>
</reference>
<dbReference type="OMA" id="MNARFVE"/>
<dbReference type="RefSeq" id="XP_045094059.1">
    <property type="nucleotide sequence ID" value="XM_045237711.1"/>
</dbReference>
<dbReference type="WormBase" id="CBG09385">
    <property type="protein sequence ID" value="CBP02300"/>
    <property type="gene ID" value="WBGene00030981"/>
</dbReference>
<proteinExistence type="predicted"/>
<organism evidence="2 3">
    <name type="scientific">Caenorhabditis briggsae</name>
    <dbReference type="NCBI Taxonomy" id="6238"/>
    <lineage>
        <taxon>Eukaryota</taxon>
        <taxon>Metazoa</taxon>
        <taxon>Ecdysozoa</taxon>
        <taxon>Nematoda</taxon>
        <taxon>Chromadorea</taxon>
        <taxon>Rhabditida</taxon>
        <taxon>Rhabditina</taxon>
        <taxon>Rhabditomorpha</taxon>
        <taxon>Rhabditoidea</taxon>
        <taxon>Rhabditidae</taxon>
        <taxon>Peloderinae</taxon>
        <taxon>Caenorhabditis</taxon>
    </lineage>
</organism>
<evidence type="ECO:0000313" key="4">
    <source>
        <dbReference type="WormBase" id="CBG09385"/>
    </source>
</evidence>
<sequence length="149" mass="16877">MPTTFAPVIGLSESIATQTCNCHYPIGLVIFLIFTIASLLVCICVCCFDLGQVISLDLGYRLDYLIFQCNICQRDSRKEVKFRRTSMNARFVEPSKFVIDRKLSMDPCLMEYRQLFNSGSVTSSSNSHSRCIENPQFSFSTERSLISTV</sequence>
<dbReference type="AlphaFoldDB" id="A8X977"/>
<accession>A8X977</accession>
<dbReference type="KEGG" id="cbr:CBG_09385"/>
<keyword evidence="1" id="KW-0812">Transmembrane</keyword>
<keyword evidence="3" id="KW-1185">Reference proteome</keyword>
<gene>
    <name evidence="2 4" type="ORF">CBG09385</name>
    <name evidence="2" type="ORF">CBG_09385</name>
</gene>